<gene>
    <name evidence="1" type="ordered locus">Arnit_1566</name>
</gene>
<proteinExistence type="predicted"/>
<dbReference type="KEGG" id="ant:Arnit_1566"/>
<keyword evidence="2" id="KW-1185">Reference proteome</keyword>
<organism evidence="1 2">
    <name type="scientific">Arcobacter nitrofigilis (strain ATCC 33309 / DSM 7299 / CCUG 15893 / LMG 7604 / NCTC 12251 / CI)</name>
    <name type="common">Campylobacter nitrofigilis</name>
    <dbReference type="NCBI Taxonomy" id="572480"/>
    <lineage>
        <taxon>Bacteria</taxon>
        <taxon>Pseudomonadati</taxon>
        <taxon>Campylobacterota</taxon>
        <taxon>Epsilonproteobacteria</taxon>
        <taxon>Campylobacterales</taxon>
        <taxon>Arcobacteraceae</taxon>
        <taxon>Arcobacter</taxon>
    </lineage>
</organism>
<dbReference type="HOGENOM" id="CLU_105030_3_0_7"/>
<dbReference type="Proteomes" id="UP000000939">
    <property type="component" value="Chromosome"/>
</dbReference>
<dbReference type="Gene3D" id="3.40.50.300">
    <property type="entry name" value="P-loop containing nucleotide triphosphate hydrolases"/>
    <property type="match status" value="1"/>
</dbReference>
<dbReference type="SUPFAM" id="SSF52540">
    <property type="entry name" value="P-loop containing nucleoside triphosphate hydrolases"/>
    <property type="match status" value="1"/>
</dbReference>
<sequence length="159" mass="18606">MKNKLYFMCGKMAAGKSTLSKKLAKEKDAILLSEDKILGQLYPSEIQTIEDYVTYSSRVKIMLKEHLIELLKKGNNVVLDFPANTISQREWFKEIIKESKIEHVMHYVKRSDDVCKSQLKKRNENISQDSPLIDEKTFDTITKYFQEPKEEEGFNIIYC</sequence>
<accession>D5V653</accession>
<evidence type="ECO:0000313" key="1">
    <source>
        <dbReference type="EMBL" id="ADG93220.1"/>
    </source>
</evidence>
<dbReference type="OrthoDB" id="531205at2"/>
<dbReference type="STRING" id="572480.Arnit_1566"/>
<evidence type="ECO:0000313" key="2">
    <source>
        <dbReference type="Proteomes" id="UP000000939"/>
    </source>
</evidence>
<dbReference type="RefSeq" id="WP_013135365.1">
    <property type="nucleotide sequence ID" value="NC_014166.1"/>
</dbReference>
<evidence type="ECO:0008006" key="3">
    <source>
        <dbReference type="Google" id="ProtNLM"/>
    </source>
</evidence>
<reference evidence="1 2" key="1">
    <citation type="journal article" date="2010" name="Stand. Genomic Sci.">
        <title>Complete genome sequence of Arcobacter nitrofigilis type strain (CI).</title>
        <authorList>
            <person name="Pati A."/>
            <person name="Gronow S."/>
            <person name="Lapidus A."/>
            <person name="Copeland A."/>
            <person name="Glavina Del Rio T."/>
            <person name="Nolan M."/>
            <person name="Lucas S."/>
            <person name="Tice H."/>
            <person name="Cheng J.F."/>
            <person name="Han C."/>
            <person name="Chertkov O."/>
            <person name="Bruce D."/>
            <person name="Tapia R."/>
            <person name="Goodwin L."/>
            <person name="Pitluck S."/>
            <person name="Liolios K."/>
            <person name="Ivanova N."/>
            <person name="Mavromatis K."/>
            <person name="Chen A."/>
            <person name="Palaniappan K."/>
            <person name="Land M."/>
            <person name="Hauser L."/>
            <person name="Chang Y.J."/>
            <person name="Jeffries C.D."/>
            <person name="Detter J.C."/>
            <person name="Rohde M."/>
            <person name="Goker M."/>
            <person name="Bristow J."/>
            <person name="Eisen J.A."/>
            <person name="Markowitz V."/>
            <person name="Hugenholtz P."/>
            <person name="Klenk H.P."/>
            <person name="Kyrpides N.C."/>
        </authorList>
    </citation>
    <scope>NUCLEOTIDE SEQUENCE [LARGE SCALE GENOMIC DNA]</scope>
    <source>
        <strain evidence="2">ATCC 33309 / DSM 7299 / CCUG 15893 / LMG 7604 / NCTC 12251 / CI</strain>
    </source>
</reference>
<dbReference type="Pfam" id="PF13671">
    <property type="entry name" value="AAA_33"/>
    <property type="match status" value="1"/>
</dbReference>
<protein>
    <recommendedName>
        <fullName evidence="3">Cell division protein ZipA</fullName>
    </recommendedName>
</protein>
<dbReference type="InterPro" id="IPR027417">
    <property type="entry name" value="P-loop_NTPase"/>
</dbReference>
<dbReference type="AlphaFoldDB" id="D5V653"/>
<dbReference type="EMBL" id="CP001999">
    <property type="protein sequence ID" value="ADG93220.1"/>
    <property type="molecule type" value="Genomic_DNA"/>
</dbReference>
<name>D5V653_ARCNC</name>
<dbReference type="eggNOG" id="COG0645">
    <property type="taxonomic scope" value="Bacteria"/>
</dbReference>